<evidence type="ECO:0000313" key="3">
    <source>
        <dbReference type="EMBL" id="GAG53182.1"/>
    </source>
</evidence>
<dbReference type="InterPro" id="IPR005702">
    <property type="entry name" value="Wzc-like_C"/>
</dbReference>
<dbReference type="PANTHER" id="PTHR32309">
    <property type="entry name" value="TYROSINE-PROTEIN KINASE"/>
    <property type="match status" value="1"/>
</dbReference>
<proteinExistence type="predicted"/>
<organism evidence="3">
    <name type="scientific">marine sediment metagenome</name>
    <dbReference type="NCBI Taxonomy" id="412755"/>
    <lineage>
        <taxon>unclassified sequences</taxon>
        <taxon>metagenomes</taxon>
        <taxon>ecological metagenomes</taxon>
    </lineage>
</organism>
<dbReference type="InterPro" id="IPR050445">
    <property type="entry name" value="Bact_polysacc_biosynth/exp"/>
</dbReference>
<gene>
    <name evidence="3" type="ORF">S01H1_76153</name>
</gene>
<evidence type="ECO:0000256" key="1">
    <source>
        <dbReference type="ARBA" id="ARBA00022741"/>
    </source>
</evidence>
<keyword evidence="2" id="KW-0067">ATP-binding</keyword>
<dbReference type="GO" id="GO:0005886">
    <property type="term" value="C:plasma membrane"/>
    <property type="evidence" value="ECO:0007669"/>
    <property type="project" value="TreeGrafter"/>
</dbReference>
<keyword evidence="1" id="KW-0547">Nucleotide-binding</keyword>
<sequence>NLRARLPGRHPTFLVTSALPGEGKTITCLNLALVVSEDRDRRTVVLDANLRRPQVSRLLGCPLRPGLAEVLRGEASLASVVYPTAYPNLFAVPSGGARRVEIARLLSSPALDAGVSELRRRFDYLLLDTAAVRSGPDTGIIGQAVAKALLVARMNKTRSQAVARAIALLHSAGIEPAGLALTRQRP</sequence>
<dbReference type="EMBL" id="BARS01051090">
    <property type="protein sequence ID" value="GAG53182.1"/>
    <property type="molecule type" value="Genomic_DNA"/>
</dbReference>
<comment type="caution">
    <text evidence="3">The sequence shown here is derived from an EMBL/GenBank/DDBJ whole genome shotgun (WGS) entry which is preliminary data.</text>
</comment>
<name>X0Z427_9ZZZZ</name>
<dbReference type="Gene3D" id="3.40.50.300">
    <property type="entry name" value="P-loop containing nucleotide triphosphate hydrolases"/>
    <property type="match status" value="1"/>
</dbReference>
<dbReference type="AlphaFoldDB" id="X0Z427"/>
<dbReference type="GO" id="GO:0004713">
    <property type="term" value="F:protein tyrosine kinase activity"/>
    <property type="evidence" value="ECO:0007669"/>
    <property type="project" value="TreeGrafter"/>
</dbReference>
<accession>X0Z427</accession>
<feature type="non-terminal residue" evidence="3">
    <location>
        <position position="1"/>
    </location>
</feature>
<dbReference type="InterPro" id="IPR027417">
    <property type="entry name" value="P-loop_NTPase"/>
</dbReference>
<evidence type="ECO:0008006" key="4">
    <source>
        <dbReference type="Google" id="ProtNLM"/>
    </source>
</evidence>
<dbReference type="PANTHER" id="PTHR32309:SF13">
    <property type="entry name" value="FERRIC ENTEROBACTIN TRANSPORT PROTEIN FEPE"/>
    <property type="match status" value="1"/>
</dbReference>
<reference evidence="3" key="1">
    <citation type="journal article" date="2014" name="Front. Microbiol.">
        <title>High frequency of phylogenetically diverse reductive dehalogenase-homologous genes in deep subseafloor sedimentary metagenomes.</title>
        <authorList>
            <person name="Kawai M."/>
            <person name="Futagami T."/>
            <person name="Toyoda A."/>
            <person name="Takaki Y."/>
            <person name="Nishi S."/>
            <person name="Hori S."/>
            <person name="Arai W."/>
            <person name="Tsubouchi T."/>
            <person name="Morono Y."/>
            <person name="Uchiyama I."/>
            <person name="Ito T."/>
            <person name="Fujiyama A."/>
            <person name="Inagaki F."/>
            <person name="Takami H."/>
        </authorList>
    </citation>
    <scope>NUCLEOTIDE SEQUENCE</scope>
    <source>
        <strain evidence="3">Expedition CK06-06</strain>
    </source>
</reference>
<dbReference type="SUPFAM" id="SSF52540">
    <property type="entry name" value="P-loop containing nucleoside triphosphate hydrolases"/>
    <property type="match status" value="1"/>
</dbReference>
<evidence type="ECO:0000256" key="2">
    <source>
        <dbReference type="ARBA" id="ARBA00022840"/>
    </source>
</evidence>
<protein>
    <recommendedName>
        <fullName evidence="4">AAA domain-containing protein</fullName>
    </recommendedName>
</protein>
<dbReference type="CDD" id="cd05387">
    <property type="entry name" value="BY-kinase"/>
    <property type="match status" value="1"/>
</dbReference>